<evidence type="ECO:0000259" key="4">
    <source>
        <dbReference type="Pfam" id="PF01420"/>
    </source>
</evidence>
<dbReference type="GO" id="GO:0004519">
    <property type="term" value="F:endonuclease activity"/>
    <property type="evidence" value="ECO:0007669"/>
    <property type="project" value="UniProtKB-KW"/>
</dbReference>
<dbReference type="GO" id="GO:0016787">
    <property type="term" value="F:hydrolase activity"/>
    <property type="evidence" value="ECO:0007669"/>
    <property type="project" value="UniProtKB-KW"/>
</dbReference>
<evidence type="ECO:0000256" key="1">
    <source>
        <dbReference type="ARBA" id="ARBA00010923"/>
    </source>
</evidence>
<evidence type="ECO:0000256" key="3">
    <source>
        <dbReference type="ARBA" id="ARBA00023125"/>
    </source>
</evidence>
<feature type="domain" description="Type I restriction modification DNA specificity" evidence="4">
    <location>
        <begin position="445"/>
        <end position="584"/>
    </location>
</feature>
<evidence type="ECO:0000313" key="5">
    <source>
        <dbReference type="EMBL" id="MBR7631490.1"/>
    </source>
</evidence>
<keyword evidence="6" id="KW-1185">Reference proteome</keyword>
<dbReference type="SUPFAM" id="SSF116734">
    <property type="entry name" value="DNA methylase specificity domain"/>
    <property type="match status" value="2"/>
</dbReference>
<gene>
    <name evidence="5" type="ORF">KAT72_21470</name>
</gene>
<dbReference type="EMBL" id="JAGRZL010000095">
    <property type="protein sequence ID" value="MBR7631490.1"/>
    <property type="molecule type" value="Genomic_DNA"/>
</dbReference>
<dbReference type="InterPro" id="IPR051212">
    <property type="entry name" value="Type-I_RE_S_subunit"/>
</dbReference>
<dbReference type="Proteomes" id="UP000675653">
    <property type="component" value="Unassembled WGS sequence"/>
</dbReference>
<comment type="caution">
    <text evidence="5">The sequence shown here is derived from an EMBL/GenBank/DDBJ whole genome shotgun (WGS) entry which is preliminary data.</text>
</comment>
<organism evidence="5 6">
    <name type="scientific">Aeromonas popoffii</name>
    <dbReference type="NCBI Taxonomy" id="70856"/>
    <lineage>
        <taxon>Bacteria</taxon>
        <taxon>Pseudomonadati</taxon>
        <taxon>Pseudomonadota</taxon>
        <taxon>Gammaproteobacteria</taxon>
        <taxon>Aeromonadales</taxon>
        <taxon>Aeromonadaceae</taxon>
        <taxon>Aeromonas</taxon>
    </lineage>
</organism>
<protein>
    <submittedName>
        <fullName evidence="5">Restriction endonuclease subunit S</fullName>
        <ecNumber evidence="5">3.1.21.-</ecNumber>
    </submittedName>
</protein>
<dbReference type="InterPro" id="IPR000055">
    <property type="entry name" value="Restrct_endonuc_typeI_TRD"/>
</dbReference>
<sequence length="615" mass="67638">MAIENLITDHLDLWTAAVRPKSSAGRGSNSKLDLTGIKKLRELILELAVRGKLVPQDPSDEPASVLLERIAAEKTRLVKEGKIKKPKALPEISEEDKPFELPEGWEWSMLAEIAEINPRNESDDTVDASFVPMSLISTAYNGQHEFEARKWGEIKKGFTHFSNGDIGIAKITPCFENSKAAVFRGLINGIGAGTTELHIARPYTDYVSAFFILLNIKSPIYLKKGEAGMTGTAGQKRLAKDFFSFYPLPIPPFAEQHRIVAKVDELMALCDQLELCSESQLAAHQTLVETLLGSLLQPAAAAEGSLTDSSDADECATTMDGGSVENAGAIFDQNWARLSTHFDTLFTTEASIDALKQTILQLAVMGKLVPQDPSDEPASALLARIAAEKAQLVKEKKIKKEKPLPAISENEKPFELPQGWAWCYLQEITFLITDGKHGDCNNLDNSGFYFLSAKNIQNGKLVYDNARQIVESEFAEIHQRTDLEAGDICMVNTGATVGKMAMAQDHIYTRKTTFQKSVAVIKVASNYISNRYVALFLESEIPNLLKLSGGSAINNLLLGDLKRKLLPLPPLVEQHRIVTKVAELMVICDQLKSRLQTSQQTQLALAESLVEDALV</sequence>
<dbReference type="PANTHER" id="PTHR43140:SF1">
    <property type="entry name" value="TYPE I RESTRICTION ENZYME ECOKI SPECIFICITY SUBUNIT"/>
    <property type="match status" value="1"/>
</dbReference>
<dbReference type="Pfam" id="PF01420">
    <property type="entry name" value="Methylase_S"/>
    <property type="match status" value="2"/>
</dbReference>
<comment type="similarity">
    <text evidence="1">Belongs to the type-I restriction system S methylase family.</text>
</comment>
<feature type="domain" description="Type I restriction modification DNA specificity" evidence="4">
    <location>
        <begin position="102"/>
        <end position="274"/>
    </location>
</feature>
<reference evidence="5 6" key="1">
    <citation type="submission" date="2021-04" db="EMBL/GenBank/DDBJ databases">
        <title>Draft Genome of Aeromonas popoffii ID682, isolated from a natural water source in Idaho.</title>
        <authorList>
            <person name="Testerman T."/>
            <person name="Graf J."/>
        </authorList>
    </citation>
    <scope>NUCLEOTIDE SEQUENCE [LARGE SCALE GENOMIC DNA]</scope>
    <source>
        <strain evidence="5 6">ID682</strain>
    </source>
</reference>
<accession>A0ABS5GWH3</accession>
<keyword evidence="5" id="KW-0378">Hydrolase</keyword>
<name>A0ABS5GWH3_9GAMM</name>
<evidence type="ECO:0000313" key="6">
    <source>
        <dbReference type="Proteomes" id="UP000675653"/>
    </source>
</evidence>
<keyword evidence="5" id="KW-0540">Nuclease</keyword>
<keyword evidence="5" id="KW-0255">Endonuclease</keyword>
<proteinExistence type="inferred from homology"/>
<dbReference type="Gene3D" id="3.90.220.20">
    <property type="entry name" value="DNA methylase specificity domains"/>
    <property type="match status" value="2"/>
</dbReference>
<dbReference type="CDD" id="cd17260">
    <property type="entry name" value="RMtype1_S_EcoEI-TRD1-CR1_like"/>
    <property type="match status" value="1"/>
</dbReference>
<dbReference type="EC" id="3.1.21.-" evidence="5"/>
<keyword evidence="3" id="KW-0238">DNA-binding</keyword>
<dbReference type="InterPro" id="IPR044946">
    <property type="entry name" value="Restrct_endonuc_typeI_TRD_sf"/>
</dbReference>
<keyword evidence="2" id="KW-0680">Restriction system</keyword>
<dbReference type="PANTHER" id="PTHR43140">
    <property type="entry name" value="TYPE-1 RESTRICTION ENZYME ECOKI SPECIFICITY PROTEIN"/>
    <property type="match status" value="1"/>
</dbReference>
<evidence type="ECO:0000256" key="2">
    <source>
        <dbReference type="ARBA" id="ARBA00022747"/>
    </source>
</evidence>